<feature type="domain" description="Band 7" evidence="6">
    <location>
        <begin position="73"/>
        <end position="241"/>
    </location>
</feature>
<organism evidence="7 8">
    <name type="scientific">Thiothrix lacustris</name>
    <dbReference type="NCBI Taxonomy" id="525917"/>
    <lineage>
        <taxon>Bacteria</taxon>
        <taxon>Pseudomonadati</taxon>
        <taxon>Pseudomonadota</taxon>
        <taxon>Gammaproteobacteria</taxon>
        <taxon>Thiotrichales</taxon>
        <taxon>Thiotrichaceae</taxon>
        <taxon>Thiothrix</taxon>
    </lineage>
</organism>
<dbReference type="Gene3D" id="3.30.479.30">
    <property type="entry name" value="Band 7 domain"/>
    <property type="match status" value="1"/>
</dbReference>
<comment type="subcellular location">
    <subcellularLocation>
        <location evidence="1">Membrane</location>
        <topology evidence="1">Single-pass membrane protein</topology>
    </subcellularLocation>
</comment>
<dbReference type="InterPro" id="IPR020980">
    <property type="entry name" value="Membrane_HflK_N"/>
</dbReference>
<feature type="region of interest" description="Disordered" evidence="5">
    <location>
        <begin position="362"/>
        <end position="399"/>
    </location>
</feature>
<gene>
    <name evidence="7" type="ORF">BWK73_10655</name>
</gene>
<comment type="similarity">
    <text evidence="2 3">Belongs to the band 7/mec-2 family. HflK subfamily.</text>
</comment>
<evidence type="ECO:0000313" key="7">
    <source>
        <dbReference type="EMBL" id="OQX14018.1"/>
    </source>
</evidence>
<keyword evidence="3" id="KW-1133">Transmembrane helix</keyword>
<comment type="function">
    <text evidence="3">HflC and HflK could encode or regulate a protease.</text>
</comment>
<feature type="compositionally biased region" description="Polar residues" evidence="5">
    <location>
        <begin position="368"/>
        <end position="386"/>
    </location>
</feature>
<comment type="caution">
    <text evidence="7">The sequence shown here is derived from an EMBL/GenBank/DDBJ whole genome shotgun (WGS) entry which is preliminary data.</text>
</comment>
<reference evidence="7 8" key="1">
    <citation type="submission" date="2017-01" db="EMBL/GenBank/DDBJ databases">
        <title>Novel large sulfur bacteria in the metagenomes of groundwater-fed chemosynthetic microbial mats in the Lake Huron basin.</title>
        <authorList>
            <person name="Sharrar A.M."/>
            <person name="Flood B.E."/>
            <person name="Bailey J.V."/>
            <person name="Jones D.S."/>
            <person name="Biddanda B."/>
            <person name="Ruberg S.A."/>
            <person name="Marcus D.N."/>
            <person name="Dick G.J."/>
        </authorList>
    </citation>
    <scope>NUCLEOTIDE SEQUENCE [LARGE SCALE GENOMIC DNA]</scope>
    <source>
        <strain evidence="7">A8</strain>
    </source>
</reference>
<dbReference type="PANTHER" id="PTHR42911:SF2">
    <property type="entry name" value="PROHIBITIN FAMILY PROTEIN"/>
    <property type="match status" value="1"/>
</dbReference>
<dbReference type="SUPFAM" id="SSF117892">
    <property type="entry name" value="Band 7/SPFH domain"/>
    <property type="match status" value="1"/>
</dbReference>
<feature type="compositionally biased region" description="Basic and acidic residues" evidence="5">
    <location>
        <begin position="388"/>
        <end position="399"/>
    </location>
</feature>
<evidence type="ECO:0000256" key="4">
    <source>
        <dbReference type="SAM" id="Coils"/>
    </source>
</evidence>
<dbReference type="NCBIfam" id="TIGR01933">
    <property type="entry name" value="hflK"/>
    <property type="match status" value="1"/>
</dbReference>
<feature type="coiled-coil region" evidence="4">
    <location>
        <begin position="233"/>
        <end position="282"/>
    </location>
</feature>
<name>A0A1Y1QV54_9GAMM</name>
<feature type="region of interest" description="Disordered" evidence="5">
    <location>
        <begin position="1"/>
        <end position="27"/>
    </location>
</feature>
<evidence type="ECO:0000256" key="5">
    <source>
        <dbReference type="SAM" id="MobiDB-lite"/>
    </source>
</evidence>
<evidence type="ECO:0000256" key="2">
    <source>
        <dbReference type="ARBA" id="ARBA00006971"/>
    </source>
</evidence>
<sequence length="399" mass="44054">MPWNEPGGNQQDPWSGKKRGSGGNDPEELIRKLNEKLGKLFGGSGGDGENSNHNTSKGIILLLVLFVVGWLLSGFYTVDARQQGLVLRFGAYQATTDAGLHWRFPYPIETVEVIDTEQNRSAQDRNTMLTKDENIVEVAVAAQYKVSNPEDYAFNILNPDFLADQTQGTLYQVMRGVAREVIGRNDMDFILKEGRAQIASDIQNQMQQVLDNYRSGLQIITVNLTYAEAPPQVKAAFDEANKAREDANRYQNEAETYANKVIPEARGKAARLKAEAEAFRQETVSRAQGDASRFTQLLTEYRKAPQVTRERLYLETLETVMAGTRKIVIDSNSNNLLYLPLDQLNAQTSPAADSNAVQAAAAAMQNATDKSNPATPTSATVNSADTVRTGRETGVRESR</sequence>
<proteinExistence type="inferred from homology"/>
<dbReference type="InterPro" id="IPR036013">
    <property type="entry name" value="Band_7/SPFH_dom_sf"/>
</dbReference>
<comment type="subunit">
    <text evidence="3">HflC and HflK may interact to form a multimeric complex.</text>
</comment>
<evidence type="ECO:0000313" key="8">
    <source>
        <dbReference type="Proteomes" id="UP000192491"/>
    </source>
</evidence>
<dbReference type="Pfam" id="PF12221">
    <property type="entry name" value="HflK_N"/>
    <property type="match status" value="1"/>
</dbReference>
<dbReference type="InterPro" id="IPR001107">
    <property type="entry name" value="Band_7"/>
</dbReference>
<keyword evidence="3" id="KW-0472">Membrane</keyword>
<dbReference type="EMBL" id="MTEJ01000036">
    <property type="protein sequence ID" value="OQX14018.1"/>
    <property type="molecule type" value="Genomic_DNA"/>
</dbReference>
<feature type="transmembrane region" description="Helical" evidence="3">
    <location>
        <begin position="59"/>
        <end position="78"/>
    </location>
</feature>
<dbReference type="PANTHER" id="PTHR42911">
    <property type="entry name" value="MODULATOR OF FTSH PROTEASE HFLC"/>
    <property type="match status" value="1"/>
</dbReference>
<evidence type="ECO:0000256" key="1">
    <source>
        <dbReference type="ARBA" id="ARBA00004167"/>
    </source>
</evidence>
<dbReference type="Proteomes" id="UP000192491">
    <property type="component" value="Unassembled WGS sequence"/>
</dbReference>
<evidence type="ECO:0000259" key="6">
    <source>
        <dbReference type="SMART" id="SM00244"/>
    </source>
</evidence>
<accession>A0A1Y1QV54</accession>
<dbReference type="SMART" id="SM00244">
    <property type="entry name" value="PHB"/>
    <property type="match status" value="1"/>
</dbReference>
<keyword evidence="3" id="KW-0812">Transmembrane</keyword>
<keyword evidence="4" id="KW-0175">Coiled coil</keyword>
<dbReference type="CDD" id="cd03404">
    <property type="entry name" value="SPFH_HflK"/>
    <property type="match status" value="1"/>
</dbReference>
<dbReference type="Pfam" id="PF01145">
    <property type="entry name" value="Band_7"/>
    <property type="match status" value="1"/>
</dbReference>
<dbReference type="AlphaFoldDB" id="A0A1Y1QV54"/>
<protein>
    <recommendedName>
        <fullName evidence="3">Protein HflK</fullName>
    </recommendedName>
</protein>
<dbReference type="InterPro" id="IPR010201">
    <property type="entry name" value="HflK"/>
</dbReference>
<dbReference type="GO" id="GO:0016020">
    <property type="term" value="C:membrane"/>
    <property type="evidence" value="ECO:0007669"/>
    <property type="project" value="UniProtKB-SubCell"/>
</dbReference>
<evidence type="ECO:0000256" key="3">
    <source>
        <dbReference type="RuleBase" id="RU364113"/>
    </source>
</evidence>